<evidence type="ECO:0000313" key="2">
    <source>
        <dbReference type="EMBL" id="MDA0136806.1"/>
    </source>
</evidence>
<keyword evidence="1" id="KW-1133">Transmembrane helix</keyword>
<feature type="transmembrane region" description="Helical" evidence="1">
    <location>
        <begin position="87"/>
        <end position="105"/>
    </location>
</feature>
<evidence type="ECO:0008006" key="4">
    <source>
        <dbReference type="Google" id="ProtNLM"/>
    </source>
</evidence>
<reference evidence="2" key="1">
    <citation type="submission" date="2022-10" db="EMBL/GenBank/DDBJ databases">
        <title>The WGS of Solirubrobacter sp. CPCC 204708.</title>
        <authorList>
            <person name="Jiang Z."/>
        </authorList>
    </citation>
    <scope>NUCLEOTIDE SEQUENCE</scope>
    <source>
        <strain evidence="2">CPCC 204708</strain>
    </source>
</reference>
<protein>
    <recommendedName>
        <fullName evidence="4">Transmembrane protein</fullName>
    </recommendedName>
</protein>
<accession>A0ABT4REL6</accession>
<comment type="caution">
    <text evidence="2">The sequence shown here is derived from an EMBL/GenBank/DDBJ whole genome shotgun (WGS) entry which is preliminary data.</text>
</comment>
<proteinExistence type="predicted"/>
<evidence type="ECO:0000256" key="1">
    <source>
        <dbReference type="SAM" id="Phobius"/>
    </source>
</evidence>
<dbReference type="Proteomes" id="UP001147700">
    <property type="component" value="Unassembled WGS sequence"/>
</dbReference>
<name>A0ABT4REL6_9ACTN</name>
<evidence type="ECO:0000313" key="3">
    <source>
        <dbReference type="Proteomes" id="UP001147700"/>
    </source>
</evidence>
<gene>
    <name evidence="2" type="ORF">OJ962_04795</name>
</gene>
<sequence length="122" mass="13009">MNRAALGLFSLLLLFGLLPWSAAAFLLLLFGLQPYESDGLCYAARPLWAGGQALVALPGLYISGKAAVSGMATAAQGRQDTGTRWQWLGYGLLAFGVWVLVLFALEPEGTRVAASECRDTDD</sequence>
<keyword evidence="1" id="KW-0812">Transmembrane</keyword>
<keyword evidence="1" id="KW-0472">Membrane</keyword>
<keyword evidence="3" id="KW-1185">Reference proteome</keyword>
<dbReference type="RefSeq" id="WP_202953674.1">
    <property type="nucleotide sequence ID" value="NZ_JAPCID010000006.1"/>
</dbReference>
<dbReference type="EMBL" id="JAPCID010000006">
    <property type="protein sequence ID" value="MDA0136806.1"/>
    <property type="molecule type" value="Genomic_DNA"/>
</dbReference>
<organism evidence="2 3">
    <name type="scientific">Solirubrobacter deserti</name>
    <dbReference type="NCBI Taxonomy" id="2282478"/>
    <lineage>
        <taxon>Bacteria</taxon>
        <taxon>Bacillati</taxon>
        <taxon>Actinomycetota</taxon>
        <taxon>Thermoleophilia</taxon>
        <taxon>Solirubrobacterales</taxon>
        <taxon>Solirubrobacteraceae</taxon>
        <taxon>Solirubrobacter</taxon>
    </lineage>
</organism>